<dbReference type="STRING" id="8078.ENSFHEP00000021426"/>
<evidence type="ECO:0000256" key="1">
    <source>
        <dbReference type="SAM" id="MobiDB-lite"/>
    </source>
</evidence>
<evidence type="ECO:0000313" key="4">
    <source>
        <dbReference type="Proteomes" id="UP000265000"/>
    </source>
</evidence>
<evidence type="ECO:0000313" key="3">
    <source>
        <dbReference type="Ensembl" id="ENSFHEP00000021426.1"/>
    </source>
</evidence>
<dbReference type="PANTHER" id="PTHR47574">
    <property type="entry name" value="CANCER-RELATED REGULATOR OF ACTIN DYNAMICS"/>
    <property type="match status" value="1"/>
</dbReference>
<feature type="compositionally biased region" description="Basic and acidic residues" evidence="1">
    <location>
        <begin position="1130"/>
        <end position="1159"/>
    </location>
</feature>
<feature type="compositionally biased region" description="Polar residues" evidence="1">
    <location>
        <begin position="1207"/>
        <end position="1220"/>
    </location>
</feature>
<feature type="compositionally biased region" description="Polar residues" evidence="1">
    <location>
        <begin position="816"/>
        <end position="826"/>
    </location>
</feature>
<dbReference type="GO" id="GO:0030277">
    <property type="term" value="P:maintenance of gastrointestinal epithelium"/>
    <property type="evidence" value="ECO:0007669"/>
    <property type="project" value="TreeGrafter"/>
</dbReference>
<feature type="compositionally biased region" description="Basic and acidic residues" evidence="1">
    <location>
        <begin position="1082"/>
        <end position="1116"/>
    </location>
</feature>
<dbReference type="InterPro" id="IPR028030">
    <property type="entry name" value="DUF4592"/>
</dbReference>
<feature type="region of interest" description="Disordered" evidence="1">
    <location>
        <begin position="142"/>
        <end position="220"/>
    </location>
</feature>
<dbReference type="PANTHER" id="PTHR47574:SF3">
    <property type="entry name" value="CAPPING PROTEIN-INHIBITING REGULATOR OF ACTIN DYNAMICS"/>
    <property type="match status" value="1"/>
</dbReference>
<feature type="region of interest" description="Disordered" evidence="1">
    <location>
        <begin position="1128"/>
        <end position="1243"/>
    </location>
</feature>
<feature type="compositionally biased region" description="Low complexity" evidence="1">
    <location>
        <begin position="935"/>
        <end position="945"/>
    </location>
</feature>
<feature type="region of interest" description="Disordered" evidence="1">
    <location>
        <begin position="735"/>
        <end position="826"/>
    </location>
</feature>
<sequence>MRSSLMHIQGVQFTMATDATETNHDVLLEVTEPQGPERRRQGKFQPFRRLFGKKKKREAKRSFDGAELKASFSTGEVCSGVVSDNEESDKNLRDLNPIGSRALSHDSIFIPEEPLKELGLDHSMSQENVSDKVRNLQRQIAQGIKFGQRPSSLRRSEGDEGSSDEEEVPRSPLRVLAQVEAEPPKMEPKVQGAQSSGQHSTPVKSPRSKRVLQPTGTIESINLDAVPQSVPRLDNTAAKHKLSVKPKNQRISRKHRRFTLDLQEVSIPGVMQEDMEAAGVFSDDQRRASLESSKESLKKQRLYEEEILEARRRREVEEQKLREEAEERRRRAEELRLRELEEERCRRKQQEEQEKRMREEAERRRKEEEEQKRVREEEEKRRREEAERRRREEEDRRMKEEEERRMREEAERRRREEEERKMRQEAERMRREEEERRIREEEERRRQEEEELVRKLEEERRKREEERRQREEEDRRRLEEQKQREEEERKKREEEERRKREEAVARRQQELEAEKRKRQKEEEEERKKKDQKLKLRETEQNKYLELEEQKKKLREEAAGGSDEQERKRRAEEQRWREMEERQRPFSFKVSSGEKQILFQKVNLTPVTPASSHQRPADADQREGASPSSPEGQDPPNLPASPYVPHTAILVTGAQLCGTAVNLDQIKDTACKSLLGLGEERKAHGAPSAKSKSSPDRKSGKTKSLSESSFSPDQSSAAMLAEWASIRSKIFKGVEDGKYDEYPDPPSRSQPQLGSEEQPQFSHTNLRKTMSASAKFSITPAKKKFGDSNRNSEAFAAENKDGGEEAAQSDIPPAAPQSPTVKCLSQTSKTVRIVERGSEEYMFAKDLPSFLVPSPGDKPEGSEVKSRLQSKTEEGQAQGQEGENSPSPFGIKLRRTNYSLRFHSEQSTEKRKKRYSAGDSFDGVPSPLTPIEPDSDASSVFSDKSSPTSPQKEGVVGKYLHASASPAITRGKPGKPTSPTAHNDGEKVLSKPPLYRRPATSPKPSGASPTPPPSPLPKAAHGFPCEEATQRMESPDSSVQEQAWRSEEPSTVGQLQRGSHSHVQGEEEPKEKRSFFPSINIPWREKADRKAELMRREKPSLQARHSLDSARVQEKEAGPLWITLALQKQKGFREQQQSREERRSQREAKLAEKQARERDSVALVSPTEGKESGGTSPSSKPQTPEEPKRPDSLLGRFERRDPLKKASTLPSSVTVEISDSTPSPPAVKDVSKRFPSSDSPQVSTEPAWLALAKRKAKAWSDCPQIIK</sequence>
<evidence type="ECO:0000259" key="2">
    <source>
        <dbReference type="Pfam" id="PF15262"/>
    </source>
</evidence>
<feature type="region of interest" description="Disordered" evidence="1">
    <location>
        <begin position="847"/>
        <end position="1116"/>
    </location>
</feature>
<feature type="region of interest" description="Disordered" evidence="1">
    <location>
        <begin position="343"/>
        <end position="643"/>
    </location>
</feature>
<dbReference type="Ensembl" id="ENSFHET00000015502.1">
    <property type="protein sequence ID" value="ENSFHEP00000021426.1"/>
    <property type="gene ID" value="ENSFHEG00000001173.1"/>
</dbReference>
<feature type="compositionally biased region" description="Basic and acidic residues" evidence="1">
    <location>
        <begin position="1182"/>
        <end position="1203"/>
    </location>
</feature>
<feature type="compositionally biased region" description="Polar residues" evidence="1">
    <location>
        <begin position="1172"/>
        <end position="1181"/>
    </location>
</feature>
<feature type="compositionally biased region" description="Polar residues" evidence="1">
    <location>
        <begin position="601"/>
        <end position="613"/>
    </location>
</feature>
<proteinExistence type="predicted"/>
<name>A0A3Q2Q4R4_FUNHE</name>
<feature type="compositionally biased region" description="Low complexity" evidence="1">
    <location>
        <begin position="997"/>
        <end position="1007"/>
    </location>
</feature>
<dbReference type="InterPro" id="IPR052853">
    <property type="entry name" value="Actin_dynamics_regulator"/>
</dbReference>
<feature type="compositionally biased region" description="Polar residues" evidence="1">
    <location>
        <begin position="701"/>
        <end position="716"/>
    </location>
</feature>
<feature type="compositionally biased region" description="Basic and acidic residues" evidence="1">
    <location>
        <begin position="283"/>
        <end position="302"/>
    </location>
</feature>
<feature type="domain" description="DUF4592" evidence="2">
    <location>
        <begin position="142"/>
        <end position="254"/>
    </location>
</feature>
<reference evidence="3" key="1">
    <citation type="submission" date="2025-08" db="UniProtKB">
        <authorList>
            <consortium name="Ensembl"/>
        </authorList>
    </citation>
    <scope>IDENTIFICATION</scope>
</reference>
<feature type="compositionally biased region" description="Basic and acidic residues" evidence="1">
    <location>
        <begin position="343"/>
        <end position="583"/>
    </location>
</feature>
<dbReference type="Pfam" id="PF15262">
    <property type="entry name" value="DUF4592"/>
    <property type="match status" value="1"/>
</dbReference>
<accession>A0A3Q2Q4R4</accession>
<keyword evidence="4" id="KW-1185">Reference proteome</keyword>
<dbReference type="AlphaFoldDB" id="A0A3Q2Q4R4"/>
<feature type="compositionally biased region" description="Polar residues" evidence="1">
    <location>
        <begin position="192"/>
        <end position="203"/>
    </location>
</feature>
<feature type="compositionally biased region" description="Basic and acidic residues" evidence="1">
    <location>
        <begin position="856"/>
        <end position="873"/>
    </location>
</feature>
<dbReference type="GO" id="GO:2000813">
    <property type="term" value="P:negative regulation of barbed-end actin filament capping"/>
    <property type="evidence" value="ECO:0007669"/>
    <property type="project" value="TreeGrafter"/>
</dbReference>
<reference evidence="3" key="2">
    <citation type="submission" date="2025-09" db="UniProtKB">
        <authorList>
            <consortium name="Ensembl"/>
        </authorList>
    </citation>
    <scope>IDENTIFICATION</scope>
</reference>
<feature type="compositionally biased region" description="Polar residues" evidence="1">
    <location>
        <begin position="1233"/>
        <end position="1243"/>
    </location>
</feature>
<feature type="region of interest" description="Disordered" evidence="1">
    <location>
        <begin position="678"/>
        <end position="717"/>
    </location>
</feature>
<organism evidence="3 4">
    <name type="scientific">Fundulus heteroclitus</name>
    <name type="common">Killifish</name>
    <name type="synonym">Mummichog</name>
    <dbReference type="NCBI Taxonomy" id="8078"/>
    <lineage>
        <taxon>Eukaryota</taxon>
        <taxon>Metazoa</taxon>
        <taxon>Chordata</taxon>
        <taxon>Craniata</taxon>
        <taxon>Vertebrata</taxon>
        <taxon>Euteleostomi</taxon>
        <taxon>Actinopterygii</taxon>
        <taxon>Neopterygii</taxon>
        <taxon>Teleostei</taxon>
        <taxon>Neoteleostei</taxon>
        <taxon>Acanthomorphata</taxon>
        <taxon>Ovalentaria</taxon>
        <taxon>Atherinomorphae</taxon>
        <taxon>Cyprinodontiformes</taxon>
        <taxon>Fundulidae</taxon>
        <taxon>Fundulus</taxon>
    </lineage>
</organism>
<feature type="compositionally biased region" description="Basic and acidic residues" evidence="1">
    <location>
        <begin position="1062"/>
        <end position="1073"/>
    </location>
</feature>
<feature type="region of interest" description="Disordered" evidence="1">
    <location>
        <begin position="277"/>
        <end position="302"/>
    </location>
</feature>
<dbReference type="GeneTree" id="ENSGT00940000161471"/>
<protein>
    <submittedName>
        <fullName evidence="3">Capping protein inhibiting regulator of actin dynamics</fullName>
    </submittedName>
</protein>
<dbReference type="Proteomes" id="UP000265000">
    <property type="component" value="Unplaced"/>
</dbReference>
<feature type="compositionally biased region" description="Polar residues" evidence="1">
    <location>
        <begin position="1034"/>
        <end position="1061"/>
    </location>
</feature>
<feature type="compositionally biased region" description="Polar residues" evidence="1">
    <location>
        <begin position="746"/>
        <end position="775"/>
    </location>
</feature>